<evidence type="ECO:0000313" key="1">
    <source>
        <dbReference type="EMBL" id="PJZ67401.1"/>
    </source>
</evidence>
<dbReference type="EMBL" id="NPDT01000001">
    <property type="protein sequence ID" value="PJZ67401.1"/>
    <property type="molecule type" value="Genomic_DNA"/>
</dbReference>
<proteinExistence type="predicted"/>
<organism evidence="1 2">
    <name type="scientific">Leptospira wolffii</name>
    <dbReference type="NCBI Taxonomy" id="409998"/>
    <lineage>
        <taxon>Bacteria</taxon>
        <taxon>Pseudomonadati</taxon>
        <taxon>Spirochaetota</taxon>
        <taxon>Spirochaetia</taxon>
        <taxon>Leptospirales</taxon>
        <taxon>Leptospiraceae</taxon>
        <taxon>Leptospira</taxon>
    </lineage>
</organism>
<dbReference type="Proteomes" id="UP000231912">
    <property type="component" value="Unassembled WGS sequence"/>
</dbReference>
<reference evidence="1 2" key="1">
    <citation type="submission" date="2017-07" db="EMBL/GenBank/DDBJ databases">
        <title>Leptospira spp. isolated from tropical soils.</title>
        <authorList>
            <person name="Thibeaux R."/>
            <person name="Iraola G."/>
            <person name="Ferres I."/>
            <person name="Bierque E."/>
            <person name="Girault D."/>
            <person name="Soupe-Gilbert M.-E."/>
            <person name="Picardeau M."/>
            <person name="Goarant C."/>
        </authorList>
    </citation>
    <scope>NUCLEOTIDE SEQUENCE [LARGE SCALE GENOMIC DNA]</scope>
    <source>
        <strain evidence="1 2">FH2-C-A2</strain>
    </source>
</reference>
<comment type="caution">
    <text evidence="1">The sequence shown here is derived from an EMBL/GenBank/DDBJ whole genome shotgun (WGS) entry which is preliminary data.</text>
</comment>
<gene>
    <name evidence="1" type="ORF">CH371_05055</name>
</gene>
<sequence>MDFGGASFEAPRSEKSAQIPKKNRIGLMWKSVNPILYTDGLQSLPGTGVFSTANFHFLMRGQMSSFFFEKAAKEGVLLGPDIFKAESFSPTAWLF</sequence>
<accession>A0A2M9ZG51</accession>
<protein>
    <submittedName>
        <fullName evidence="1">Uncharacterized protein</fullName>
    </submittedName>
</protein>
<name>A0A2M9ZG51_9LEPT</name>
<evidence type="ECO:0000313" key="2">
    <source>
        <dbReference type="Proteomes" id="UP000231912"/>
    </source>
</evidence>
<dbReference type="AlphaFoldDB" id="A0A2M9ZG51"/>